<dbReference type="EMBL" id="JAXAVW010000040">
    <property type="protein sequence ID" value="MDX8036029.1"/>
    <property type="molecule type" value="Genomic_DNA"/>
</dbReference>
<evidence type="ECO:0000313" key="2">
    <source>
        <dbReference type="Proteomes" id="UP001285521"/>
    </source>
</evidence>
<name>A0ABU4TCV8_9PSEU</name>
<dbReference type="RefSeq" id="WP_319971040.1">
    <property type="nucleotide sequence ID" value="NZ_JAXAVW010000040.1"/>
</dbReference>
<sequence length="62" mass="7100">MVFARPDSEEPSGWRFEDRADPGVESVRAELASSTLDWCGTPFQVHWLDDTEADRIRSTIFI</sequence>
<dbReference type="Proteomes" id="UP001285521">
    <property type="component" value="Unassembled WGS sequence"/>
</dbReference>
<proteinExistence type="predicted"/>
<organism evidence="1 2">
    <name type="scientific">Lentzea miocenica</name>
    <dbReference type="NCBI Taxonomy" id="3095431"/>
    <lineage>
        <taxon>Bacteria</taxon>
        <taxon>Bacillati</taxon>
        <taxon>Actinomycetota</taxon>
        <taxon>Actinomycetes</taxon>
        <taxon>Pseudonocardiales</taxon>
        <taxon>Pseudonocardiaceae</taxon>
        <taxon>Lentzea</taxon>
    </lineage>
</organism>
<protein>
    <submittedName>
        <fullName evidence="1">Uncharacterized protein</fullName>
    </submittedName>
</protein>
<reference evidence="1 2" key="1">
    <citation type="submission" date="2023-11" db="EMBL/GenBank/DDBJ databases">
        <title>Lentzea sokolovensis, sp. nov., Lentzea kristufkii, sp. nov., and Lentzea miocenensis, sp. nov., rare actinobacteria from Sokolov Coal Basin, Miocene lacustrine sediment, Czech Republic.</title>
        <authorList>
            <person name="Lara A."/>
            <person name="Kotroba L."/>
            <person name="Nouioui I."/>
            <person name="Neumann-Schaal M."/>
            <person name="Mast Y."/>
            <person name="Chronakova A."/>
        </authorList>
    </citation>
    <scope>NUCLEOTIDE SEQUENCE [LARGE SCALE GENOMIC DNA]</scope>
    <source>
        <strain evidence="1 2">BCCO 10_0856</strain>
    </source>
</reference>
<evidence type="ECO:0000313" key="1">
    <source>
        <dbReference type="EMBL" id="MDX8036029.1"/>
    </source>
</evidence>
<keyword evidence="2" id="KW-1185">Reference proteome</keyword>
<comment type="caution">
    <text evidence="1">The sequence shown here is derived from an EMBL/GenBank/DDBJ whole genome shotgun (WGS) entry which is preliminary data.</text>
</comment>
<accession>A0ABU4TCV8</accession>
<gene>
    <name evidence="1" type="ORF">SK803_38035</name>
</gene>